<evidence type="ECO:0000313" key="2">
    <source>
        <dbReference type="Proteomes" id="UP001364156"/>
    </source>
</evidence>
<proteinExistence type="predicted"/>
<sequence>MQVDYFTIARRGRLNALKALDRRQLELPGMSEPTLWKDATYEVSEPEFDLGTARVQAV</sequence>
<dbReference type="RefSeq" id="WP_338548857.1">
    <property type="nucleotide sequence ID" value="NZ_CP146069.1"/>
</dbReference>
<keyword evidence="2" id="KW-1185">Reference proteome</keyword>
<evidence type="ECO:0000313" key="1">
    <source>
        <dbReference type="EMBL" id="WWR45954.1"/>
    </source>
</evidence>
<protein>
    <submittedName>
        <fullName evidence="1">Uncharacterized protein</fullName>
    </submittedName>
</protein>
<dbReference type="EMBL" id="CP146069">
    <property type="protein sequence ID" value="WWR45954.1"/>
    <property type="molecule type" value="Genomic_DNA"/>
</dbReference>
<gene>
    <name evidence="1" type="ORF">RZ517_14390</name>
</gene>
<dbReference type="Proteomes" id="UP001364156">
    <property type="component" value="Chromosome"/>
</dbReference>
<organism evidence="1 2">
    <name type="scientific">Roseovarius phycicola</name>
    <dbReference type="NCBI Taxonomy" id="3080976"/>
    <lineage>
        <taxon>Bacteria</taxon>
        <taxon>Pseudomonadati</taxon>
        <taxon>Pseudomonadota</taxon>
        <taxon>Alphaproteobacteria</taxon>
        <taxon>Rhodobacterales</taxon>
        <taxon>Roseobacteraceae</taxon>
        <taxon>Roseovarius</taxon>
    </lineage>
</organism>
<accession>A0ABZ2HDL8</accession>
<name>A0ABZ2HDL8_9RHOB</name>
<reference evidence="1 2" key="1">
    <citation type="submission" date="2023-10" db="EMBL/GenBank/DDBJ databases">
        <title>Roseovarius strain S88 nov., isolated from a marine algae.</title>
        <authorList>
            <person name="Lee M.W."/>
            <person name="Lee J.K."/>
            <person name="Kim J.M."/>
            <person name="Choi D.G."/>
            <person name="Baek J.H."/>
            <person name="Bayburt H."/>
            <person name="Jung J.J."/>
            <person name="Han D.M."/>
            <person name="Jeon C.O."/>
        </authorList>
    </citation>
    <scope>NUCLEOTIDE SEQUENCE [LARGE SCALE GENOMIC DNA]</scope>
    <source>
        <strain evidence="1 2">S88</strain>
    </source>
</reference>